<feature type="non-terminal residue" evidence="2">
    <location>
        <position position="133"/>
    </location>
</feature>
<proteinExistence type="predicted"/>
<evidence type="ECO:0000259" key="1">
    <source>
        <dbReference type="Pfam" id="PF07699"/>
    </source>
</evidence>
<comment type="caution">
    <text evidence="2">The sequence shown here is derived from an EMBL/GenBank/DDBJ whole genome shotgun (WGS) entry which is preliminary data.</text>
</comment>
<gene>
    <name evidence="2" type="ORF">TeGR_g1926</name>
</gene>
<dbReference type="Pfam" id="PF07699">
    <property type="entry name" value="Ephrin_rec_like"/>
    <property type="match status" value="1"/>
</dbReference>
<dbReference type="Proteomes" id="UP001165060">
    <property type="component" value="Unassembled WGS sequence"/>
</dbReference>
<organism evidence="2 3">
    <name type="scientific">Tetraparma gracilis</name>
    <dbReference type="NCBI Taxonomy" id="2962635"/>
    <lineage>
        <taxon>Eukaryota</taxon>
        <taxon>Sar</taxon>
        <taxon>Stramenopiles</taxon>
        <taxon>Ochrophyta</taxon>
        <taxon>Bolidophyceae</taxon>
        <taxon>Parmales</taxon>
        <taxon>Triparmaceae</taxon>
        <taxon>Tetraparma</taxon>
    </lineage>
</organism>
<protein>
    <recommendedName>
        <fullName evidence="1">Tyrosine-protein kinase ephrin type A/B receptor-like domain-containing protein</fullName>
    </recommendedName>
</protein>
<accession>A0ABQ6M8G7</accession>
<reference evidence="2 3" key="1">
    <citation type="journal article" date="2023" name="Commun. Biol.">
        <title>Genome analysis of Parmales, the sister group of diatoms, reveals the evolutionary specialization of diatoms from phago-mixotrophs to photoautotrophs.</title>
        <authorList>
            <person name="Ban H."/>
            <person name="Sato S."/>
            <person name="Yoshikawa S."/>
            <person name="Yamada K."/>
            <person name="Nakamura Y."/>
            <person name="Ichinomiya M."/>
            <person name="Sato N."/>
            <person name="Blanc-Mathieu R."/>
            <person name="Endo H."/>
            <person name="Kuwata A."/>
            <person name="Ogata H."/>
        </authorList>
    </citation>
    <scope>NUCLEOTIDE SEQUENCE [LARGE SCALE GENOMIC DNA]</scope>
</reference>
<feature type="domain" description="Tyrosine-protein kinase ephrin type A/B receptor-like" evidence="1">
    <location>
        <begin position="97"/>
        <end position="130"/>
    </location>
</feature>
<name>A0ABQ6M8G7_9STRA</name>
<evidence type="ECO:0000313" key="2">
    <source>
        <dbReference type="EMBL" id="GMI21657.1"/>
    </source>
</evidence>
<evidence type="ECO:0000313" key="3">
    <source>
        <dbReference type="Proteomes" id="UP001165060"/>
    </source>
</evidence>
<dbReference type="EMBL" id="BRYB01003844">
    <property type="protein sequence ID" value="GMI21657.1"/>
    <property type="molecule type" value="Genomic_DNA"/>
</dbReference>
<keyword evidence="3" id="KW-1185">Reference proteome</keyword>
<sequence length="133" mass="14117">MTAVTADHGWDFRGCTEGLPVVDSSEGVLGATLMNGAACSAEGVTFDGTNDYVDIEPWEWGGAVTIEVIAFLRTWHDEELDQDAISALFLERDVVWCPVGRYSPTGNGDCEACASGKSTNGLAATSEDTCEEC</sequence>
<dbReference type="InterPro" id="IPR011641">
    <property type="entry name" value="Tyr-kin_ephrin_A/B_rcpt-like"/>
</dbReference>